<gene>
    <name evidence="2" type="ORF">GCM10008942_39240</name>
</gene>
<sequence>MVTRIILALSGLMMVATMSASAAPFKLTSPTLPDGSTVPMVHVFNGMGYHGQNRSPALAWSGAPAGTKSFAVTCHDPDAPSPDAPRPGGWWHWLAFDIPAGTAGLPENASAFGMPPGSIQSVTDFGPPGYGGPAPPPGKPHRYVFTVYALKIDKLGLGASDSMTKVDAAIRNNALASASFTVKFGHP</sequence>
<evidence type="ECO:0000256" key="1">
    <source>
        <dbReference type="SAM" id="SignalP"/>
    </source>
</evidence>
<dbReference type="InterPro" id="IPR008914">
    <property type="entry name" value="PEBP"/>
</dbReference>
<accession>A0ABP3QFZ8</accession>
<evidence type="ECO:0000313" key="3">
    <source>
        <dbReference type="Proteomes" id="UP001499951"/>
    </source>
</evidence>
<comment type="caution">
    <text evidence="2">The sequence shown here is derived from an EMBL/GenBank/DDBJ whole genome shotgun (WGS) entry which is preliminary data.</text>
</comment>
<feature type="signal peptide" evidence="1">
    <location>
        <begin position="1"/>
        <end position="22"/>
    </location>
</feature>
<organism evidence="2 3">
    <name type="scientific">Rhizomicrobium electricum</name>
    <dbReference type="NCBI Taxonomy" id="480070"/>
    <lineage>
        <taxon>Bacteria</taxon>
        <taxon>Pseudomonadati</taxon>
        <taxon>Pseudomonadota</taxon>
        <taxon>Alphaproteobacteria</taxon>
        <taxon>Micropepsales</taxon>
        <taxon>Micropepsaceae</taxon>
        <taxon>Rhizomicrobium</taxon>
    </lineage>
</organism>
<dbReference type="Proteomes" id="UP001499951">
    <property type="component" value="Unassembled WGS sequence"/>
</dbReference>
<keyword evidence="3" id="KW-1185">Reference proteome</keyword>
<feature type="chain" id="PRO_5047357280" evidence="1">
    <location>
        <begin position="23"/>
        <end position="187"/>
    </location>
</feature>
<dbReference type="Pfam" id="PF01161">
    <property type="entry name" value="PBP"/>
    <property type="match status" value="1"/>
</dbReference>
<name>A0ABP3QFZ8_9PROT</name>
<dbReference type="PANTHER" id="PTHR30289">
    <property type="entry name" value="UNCHARACTERIZED PROTEIN YBCL-RELATED"/>
    <property type="match status" value="1"/>
</dbReference>
<dbReference type="EMBL" id="BAAADD010000012">
    <property type="protein sequence ID" value="GAA0586398.1"/>
    <property type="molecule type" value="Genomic_DNA"/>
</dbReference>
<dbReference type="InterPro" id="IPR036610">
    <property type="entry name" value="PEBP-like_sf"/>
</dbReference>
<dbReference type="NCBIfam" id="TIGR00481">
    <property type="entry name" value="YbhB/YbcL family Raf kinase inhibitor-like protein"/>
    <property type="match status" value="1"/>
</dbReference>
<protein>
    <submittedName>
        <fullName evidence="2">Kinase inhibitor</fullName>
    </submittedName>
</protein>
<proteinExistence type="predicted"/>
<dbReference type="InterPro" id="IPR005247">
    <property type="entry name" value="YbhB_YbcL/LppC-like"/>
</dbReference>
<dbReference type="PANTHER" id="PTHR30289:SF1">
    <property type="entry name" value="PEBP (PHOSPHATIDYLETHANOLAMINE-BINDING PROTEIN) FAMILY PROTEIN"/>
    <property type="match status" value="1"/>
</dbReference>
<dbReference type="GO" id="GO:0004860">
    <property type="term" value="F:protein kinase inhibitor activity"/>
    <property type="evidence" value="ECO:0007669"/>
    <property type="project" value="UniProtKB-KW"/>
</dbReference>
<evidence type="ECO:0000313" key="2">
    <source>
        <dbReference type="EMBL" id="GAA0586398.1"/>
    </source>
</evidence>
<reference evidence="3" key="1">
    <citation type="journal article" date="2019" name="Int. J. Syst. Evol. Microbiol.">
        <title>The Global Catalogue of Microorganisms (GCM) 10K type strain sequencing project: providing services to taxonomists for standard genome sequencing and annotation.</title>
        <authorList>
            <consortium name="The Broad Institute Genomics Platform"/>
            <consortium name="The Broad Institute Genome Sequencing Center for Infectious Disease"/>
            <person name="Wu L."/>
            <person name="Ma J."/>
        </authorList>
    </citation>
    <scope>NUCLEOTIDE SEQUENCE [LARGE SCALE GENOMIC DNA]</scope>
    <source>
        <strain evidence="3">JCM 15089</strain>
    </source>
</reference>
<dbReference type="Gene3D" id="3.90.280.10">
    <property type="entry name" value="PEBP-like"/>
    <property type="match status" value="1"/>
</dbReference>
<dbReference type="SUPFAM" id="SSF49777">
    <property type="entry name" value="PEBP-like"/>
    <property type="match status" value="1"/>
</dbReference>
<dbReference type="CDD" id="cd00865">
    <property type="entry name" value="PEBP_bact_arch"/>
    <property type="match status" value="1"/>
</dbReference>
<keyword evidence="2" id="KW-0649">Protein kinase inhibitor</keyword>
<keyword evidence="1" id="KW-0732">Signal</keyword>